<dbReference type="PANTHER" id="PTHR48100:SF1">
    <property type="entry name" value="HISTIDINE PHOSPHATASE FAMILY PROTEIN-RELATED"/>
    <property type="match status" value="1"/>
</dbReference>
<dbReference type="EMBL" id="CAFBRD010000154">
    <property type="protein sequence ID" value="CAB5078705.1"/>
    <property type="molecule type" value="Genomic_DNA"/>
</dbReference>
<dbReference type="CDD" id="cd07067">
    <property type="entry name" value="HP_PGM_like"/>
    <property type="match status" value="1"/>
</dbReference>
<dbReference type="PROSITE" id="PS00175">
    <property type="entry name" value="PG_MUTASE"/>
    <property type="match status" value="1"/>
</dbReference>
<proteinExistence type="predicted"/>
<dbReference type="GO" id="GO:0005737">
    <property type="term" value="C:cytoplasm"/>
    <property type="evidence" value="ECO:0007669"/>
    <property type="project" value="TreeGrafter"/>
</dbReference>
<dbReference type="InterPro" id="IPR001345">
    <property type="entry name" value="PG/BPGM_mutase_AS"/>
</dbReference>
<evidence type="ECO:0000313" key="3">
    <source>
        <dbReference type="EMBL" id="CAB4371620.1"/>
    </source>
</evidence>
<dbReference type="SUPFAM" id="SSF53254">
    <property type="entry name" value="Phosphoglycerate mutase-like"/>
    <property type="match status" value="1"/>
</dbReference>
<reference evidence="3" key="1">
    <citation type="submission" date="2020-05" db="EMBL/GenBank/DDBJ databases">
        <authorList>
            <person name="Chiriac C."/>
            <person name="Salcher M."/>
            <person name="Ghai R."/>
            <person name="Kavagutti S V."/>
        </authorList>
    </citation>
    <scope>NUCLEOTIDE SEQUENCE</scope>
</reference>
<dbReference type="InterPro" id="IPR050275">
    <property type="entry name" value="PGM_Phosphatase"/>
</dbReference>
<dbReference type="SMART" id="SM00855">
    <property type="entry name" value="PGAM"/>
    <property type="match status" value="1"/>
</dbReference>
<keyword evidence="1" id="KW-0324">Glycolysis</keyword>
<dbReference type="InterPro" id="IPR013078">
    <property type="entry name" value="His_Pase_superF_clade-1"/>
</dbReference>
<gene>
    <name evidence="4" type="ORF">UFOPK3010_01238</name>
    <name evidence="3" type="ORF">UFOPK4201_00950</name>
    <name evidence="5" type="ORF">UFOPK4371_01859</name>
</gene>
<dbReference type="Gene3D" id="3.40.50.1240">
    <property type="entry name" value="Phosphoglycerate mutase-like"/>
    <property type="match status" value="1"/>
</dbReference>
<accession>A0A6J6AMM7</accession>
<dbReference type="EMBL" id="CAEUNJ010000035">
    <property type="protein sequence ID" value="CAB4371620.1"/>
    <property type="molecule type" value="Genomic_DNA"/>
</dbReference>
<protein>
    <submittedName>
        <fullName evidence="3">Unannotated protein</fullName>
    </submittedName>
</protein>
<dbReference type="Pfam" id="PF00300">
    <property type="entry name" value="His_Phos_1"/>
    <property type="match status" value="1"/>
</dbReference>
<name>A0A6J6AMM7_9ZZZZ</name>
<dbReference type="AlphaFoldDB" id="A0A6J6AMM7"/>
<evidence type="ECO:0000256" key="2">
    <source>
        <dbReference type="ARBA" id="ARBA00023235"/>
    </source>
</evidence>
<keyword evidence="2" id="KW-0413">Isomerase</keyword>
<organism evidence="3">
    <name type="scientific">freshwater metagenome</name>
    <dbReference type="NCBI Taxonomy" id="449393"/>
    <lineage>
        <taxon>unclassified sequences</taxon>
        <taxon>metagenomes</taxon>
        <taxon>ecological metagenomes</taxon>
    </lineage>
</organism>
<dbReference type="GO" id="GO:0016791">
    <property type="term" value="F:phosphatase activity"/>
    <property type="evidence" value="ECO:0007669"/>
    <property type="project" value="TreeGrafter"/>
</dbReference>
<evidence type="ECO:0000256" key="1">
    <source>
        <dbReference type="ARBA" id="ARBA00023152"/>
    </source>
</evidence>
<evidence type="ECO:0000313" key="5">
    <source>
        <dbReference type="EMBL" id="CAB5078705.1"/>
    </source>
</evidence>
<dbReference type="EMBL" id="CAFAAM010000181">
    <property type="protein sequence ID" value="CAB4812481.1"/>
    <property type="molecule type" value="Genomic_DNA"/>
</dbReference>
<sequence>MTRLLLVRHGQSEWNAVGRWQGKADPELTDMGRQQAFHAAQRIGSVDVIVASPLVRAFETAQIISSQIGVGPIVIDPDLMERDAGEWEGLTRSEIETEWPGYLGHDKWPPGYELHDELLIRTRAALDRIHVEYEGADVLVLTHGGVIGTLEVQHSEQWQRMPNLGGRVFVHHGDRLEIGERVVLVEDDEITIPDQI</sequence>
<evidence type="ECO:0000313" key="4">
    <source>
        <dbReference type="EMBL" id="CAB4812481.1"/>
    </source>
</evidence>
<dbReference type="PANTHER" id="PTHR48100">
    <property type="entry name" value="BROAD-SPECIFICITY PHOSPHATASE YOR283W-RELATED"/>
    <property type="match status" value="1"/>
</dbReference>
<dbReference type="InterPro" id="IPR029033">
    <property type="entry name" value="His_PPase_superfam"/>
</dbReference>